<evidence type="ECO:0000313" key="3">
    <source>
        <dbReference type="Proteomes" id="UP000708208"/>
    </source>
</evidence>
<dbReference type="EMBL" id="CAJVCH010281997">
    <property type="protein sequence ID" value="CAG7784755.1"/>
    <property type="molecule type" value="Genomic_DNA"/>
</dbReference>
<feature type="compositionally biased region" description="Polar residues" evidence="1">
    <location>
        <begin position="1"/>
        <end position="18"/>
    </location>
</feature>
<protein>
    <submittedName>
        <fullName evidence="2">Uncharacterized protein</fullName>
    </submittedName>
</protein>
<reference evidence="2" key="1">
    <citation type="submission" date="2021-06" db="EMBL/GenBank/DDBJ databases">
        <authorList>
            <person name="Hodson N. C."/>
            <person name="Mongue J. A."/>
            <person name="Jaron S. K."/>
        </authorList>
    </citation>
    <scope>NUCLEOTIDE SEQUENCE</scope>
</reference>
<dbReference type="Proteomes" id="UP000708208">
    <property type="component" value="Unassembled WGS sequence"/>
</dbReference>
<comment type="caution">
    <text evidence="2">The sequence shown here is derived from an EMBL/GenBank/DDBJ whole genome shotgun (WGS) entry which is preliminary data.</text>
</comment>
<organism evidence="2 3">
    <name type="scientific">Allacma fusca</name>
    <dbReference type="NCBI Taxonomy" id="39272"/>
    <lineage>
        <taxon>Eukaryota</taxon>
        <taxon>Metazoa</taxon>
        <taxon>Ecdysozoa</taxon>
        <taxon>Arthropoda</taxon>
        <taxon>Hexapoda</taxon>
        <taxon>Collembola</taxon>
        <taxon>Symphypleona</taxon>
        <taxon>Sminthuridae</taxon>
        <taxon>Allacma</taxon>
    </lineage>
</organism>
<feature type="compositionally biased region" description="Basic and acidic residues" evidence="1">
    <location>
        <begin position="66"/>
        <end position="84"/>
    </location>
</feature>
<keyword evidence="3" id="KW-1185">Reference proteome</keyword>
<dbReference type="AlphaFoldDB" id="A0A8J2KEA6"/>
<evidence type="ECO:0000313" key="2">
    <source>
        <dbReference type="EMBL" id="CAG7784755.1"/>
    </source>
</evidence>
<feature type="region of interest" description="Disordered" evidence="1">
    <location>
        <begin position="1"/>
        <end position="25"/>
    </location>
</feature>
<sequence>MQASKNTESADWSISPTRASKEEQTCQQQCDALKFAATANSILGVTVSALCPRRHQQRLSYFPEINNKDNGDTTDTGSRHKNNE</sequence>
<accession>A0A8J2KEA6</accession>
<name>A0A8J2KEA6_9HEXA</name>
<proteinExistence type="predicted"/>
<feature type="region of interest" description="Disordered" evidence="1">
    <location>
        <begin position="59"/>
        <end position="84"/>
    </location>
</feature>
<gene>
    <name evidence="2" type="ORF">AFUS01_LOCUS23422</name>
</gene>
<evidence type="ECO:0000256" key="1">
    <source>
        <dbReference type="SAM" id="MobiDB-lite"/>
    </source>
</evidence>